<dbReference type="FunFam" id="3.30.160.60:FF:001506">
    <property type="entry name" value="Zinc finger protein"/>
    <property type="match status" value="2"/>
</dbReference>
<dbReference type="Pfam" id="PF00096">
    <property type="entry name" value="zf-C2H2"/>
    <property type="match status" value="5"/>
</dbReference>
<dbReference type="SMART" id="SM00355">
    <property type="entry name" value="ZnF_C2H2"/>
    <property type="match status" value="5"/>
</dbReference>
<evidence type="ECO:0000256" key="1">
    <source>
        <dbReference type="ARBA" id="ARBA00004123"/>
    </source>
</evidence>
<dbReference type="Proteomes" id="UP000694383">
    <property type="component" value="Unplaced"/>
</dbReference>
<evidence type="ECO:0000256" key="4">
    <source>
        <dbReference type="ARBA" id="ARBA00022737"/>
    </source>
</evidence>
<evidence type="ECO:0000256" key="5">
    <source>
        <dbReference type="ARBA" id="ARBA00022771"/>
    </source>
</evidence>
<comment type="similarity">
    <text evidence="2">Belongs to the krueppel C2H2-type zinc-finger protein family.</text>
</comment>
<dbReference type="PANTHER" id="PTHR24393:SF15">
    <property type="entry name" value="IP01243P-RELATED"/>
    <property type="match status" value="1"/>
</dbReference>
<evidence type="ECO:0000256" key="3">
    <source>
        <dbReference type="ARBA" id="ARBA00022723"/>
    </source>
</evidence>
<feature type="domain" description="C2H2-type" evidence="13">
    <location>
        <begin position="212"/>
        <end position="239"/>
    </location>
</feature>
<evidence type="ECO:0000256" key="2">
    <source>
        <dbReference type="ARBA" id="ARBA00006991"/>
    </source>
</evidence>
<evidence type="ECO:0000256" key="11">
    <source>
        <dbReference type="PROSITE-ProRule" id="PRU00042"/>
    </source>
</evidence>
<dbReference type="FunFam" id="3.30.160.60:FF:001498">
    <property type="entry name" value="Zinc finger protein 404"/>
    <property type="match status" value="1"/>
</dbReference>
<keyword evidence="4" id="KW-0677">Repeat</keyword>
<reference evidence="14" key="1">
    <citation type="submission" date="2025-08" db="UniProtKB">
        <authorList>
            <consortium name="Ensembl"/>
        </authorList>
    </citation>
    <scope>IDENTIFICATION</scope>
</reference>
<dbReference type="InterPro" id="IPR036236">
    <property type="entry name" value="Znf_C2H2_sf"/>
</dbReference>
<dbReference type="PROSITE" id="PS00028">
    <property type="entry name" value="ZINC_FINGER_C2H2_1"/>
    <property type="match status" value="5"/>
</dbReference>
<evidence type="ECO:0000259" key="13">
    <source>
        <dbReference type="PROSITE" id="PS50157"/>
    </source>
</evidence>
<protein>
    <recommendedName>
        <fullName evidence="13">C2H2-type domain-containing protein</fullName>
    </recommendedName>
</protein>
<feature type="domain" description="C2H2-type" evidence="13">
    <location>
        <begin position="240"/>
        <end position="267"/>
    </location>
</feature>
<evidence type="ECO:0000313" key="15">
    <source>
        <dbReference type="Proteomes" id="UP000694383"/>
    </source>
</evidence>
<evidence type="ECO:0000256" key="12">
    <source>
        <dbReference type="SAM" id="MobiDB-lite"/>
    </source>
</evidence>
<dbReference type="AlphaFoldDB" id="A0A8C8DEM7"/>
<dbReference type="GO" id="GO:0008270">
    <property type="term" value="F:zinc ion binding"/>
    <property type="evidence" value="ECO:0007669"/>
    <property type="project" value="UniProtKB-KW"/>
</dbReference>
<dbReference type="FunFam" id="3.30.160.60:FF:002343">
    <property type="entry name" value="Zinc finger protein 33A"/>
    <property type="match status" value="1"/>
</dbReference>
<dbReference type="GO" id="GO:0001228">
    <property type="term" value="F:DNA-binding transcription activator activity, RNA polymerase II-specific"/>
    <property type="evidence" value="ECO:0007669"/>
    <property type="project" value="TreeGrafter"/>
</dbReference>
<reference evidence="14" key="2">
    <citation type="submission" date="2025-09" db="UniProtKB">
        <authorList>
            <consortium name="Ensembl"/>
        </authorList>
    </citation>
    <scope>IDENTIFICATION</scope>
</reference>
<feature type="domain" description="C2H2-type" evidence="13">
    <location>
        <begin position="128"/>
        <end position="155"/>
    </location>
</feature>
<proteinExistence type="inferred from homology"/>
<dbReference type="Ensembl" id="ENSOSIT00000003007.1">
    <property type="protein sequence ID" value="ENSOSIP00000002801.1"/>
    <property type="gene ID" value="ENSOSIG00000001751.1"/>
</dbReference>
<dbReference type="FunFam" id="3.30.160.60:FF:000624">
    <property type="entry name" value="zinc finger protein 697"/>
    <property type="match status" value="1"/>
</dbReference>
<dbReference type="PANTHER" id="PTHR24393">
    <property type="entry name" value="ZINC FINGER PROTEIN"/>
    <property type="match status" value="1"/>
</dbReference>
<evidence type="ECO:0000313" key="14">
    <source>
        <dbReference type="Ensembl" id="ENSOSIP00000002801.1"/>
    </source>
</evidence>
<keyword evidence="9" id="KW-0804">Transcription</keyword>
<sequence length="267" mass="30278">PIAFWPILTAGGSQVVLKQEDDTFMVTVSFEENDLGELEPATEQLLSENHNPQGTKFEVFGSTSAEDLRRQNRSICQNVHMENISLPETLSRTDIGEISALRSPSKILSTPTTRSPVRRQKPGRKQSASCDVCGKSFSKPYALTVHMRTHTGEKPYSCKMCLKEFRQKSVMLSHMRTHTGEKPYLCRTCGQRFRQNGALQRHLRIHTGEKPYSCDVCKKRFRESGKLPAHMRSHTGDKPFSCDSCGKSFSARQYLKRHMKTHIDAKS</sequence>
<evidence type="ECO:0000256" key="6">
    <source>
        <dbReference type="ARBA" id="ARBA00022833"/>
    </source>
</evidence>
<dbReference type="GO" id="GO:0005634">
    <property type="term" value="C:nucleus"/>
    <property type="evidence" value="ECO:0007669"/>
    <property type="project" value="UniProtKB-SubCell"/>
</dbReference>
<dbReference type="SUPFAM" id="SSF57667">
    <property type="entry name" value="beta-beta-alpha zinc fingers"/>
    <property type="match status" value="3"/>
</dbReference>
<keyword evidence="5 11" id="KW-0863">Zinc-finger</keyword>
<keyword evidence="7" id="KW-0805">Transcription regulation</keyword>
<feature type="domain" description="C2H2-type" evidence="13">
    <location>
        <begin position="184"/>
        <end position="211"/>
    </location>
</feature>
<keyword evidence="10" id="KW-0539">Nucleus</keyword>
<keyword evidence="8" id="KW-0238">DNA-binding</keyword>
<evidence type="ECO:0000256" key="10">
    <source>
        <dbReference type="ARBA" id="ARBA00023242"/>
    </source>
</evidence>
<dbReference type="GO" id="GO:0000978">
    <property type="term" value="F:RNA polymerase II cis-regulatory region sequence-specific DNA binding"/>
    <property type="evidence" value="ECO:0007669"/>
    <property type="project" value="TreeGrafter"/>
</dbReference>
<dbReference type="GeneTree" id="ENSGT00940000161979"/>
<evidence type="ECO:0000256" key="7">
    <source>
        <dbReference type="ARBA" id="ARBA00023015"/>
    </source>
</evidence>
<keyword evidence="6" id="KW-0862">Zinc</keyword>
<name>A0A8C8DEM7_9TELE</name>
<evidence type="ECO:0000256" key="8">
    <source>
        <dbReference type="ARBA" id="ARBA00023125"/>
    </source>
</evidence>
<keyword evidence="15" id="KW-1185">Reference proteome</keyword>
<organism evidence="14 15">
    <name type="scientific">Oryzias sinensis</name>
    <name type="common">Chinese medaka</name>
    <dbReference type="NCBI Taxonomy" id="183150"/>
    <lineage>
        <taxon>Eukaryota</taxon>
        <taxon>Metazoa</taxon>
        <taxon>Chordata</taxon>
        <taxon>Craniata</taxon>
        <taxon>Vertebrata</taxon>
        <taxon>Euteleostomi</taxon>
        <taxon>Actinopterygii</taxon>
        <taxon>Neopterygii</taxon>
        <taxon>Teleostei</taxon>
        <taxon>Neoteleostei</taxon>
        <taxon>Acanthomorphata</taxon>
        <taxon>Ovalentaria</taxon>
        <taxon>Atherinomorphae</taxon>
        <taxon>Beloniformes</taxon>
        <taxon>Adrianichthyidae</taxon>
        <taxon>Oryziinae</taxon>
        <taxon>Oryzias</taxon>
    </lineage>
</organism>
<comment type="subcellular location">
    <subcellularLocation>
        <location evidence="1">Nucleus</location>
    </subcellularLocation>
</comment>
<accession>A0A8C8DEM7</accession>
<dbReference type="Gene3D" id="3.30.160.60">
    <property type="entry name" value="Classic Zinc Finger"/>
    <property type="match status" value="5"/>
</dbReference>
<feature type="region of interest" description="Disordered" evidence="12">
    <location>
        <begin position="107"/>
        <end position="128"/>
    </location>
</feature>
<dbReference type="PROSITE" id="PS50157">
    <property type="entry name" value="ZINC_FINGER_C2H2_2"/>
    <property type="match status" value="5"/>
</dbReference>
<feature type="domain" description="C2H2-type" evidence="13">
    <location>
        <begin position="156"/>
        <end position="183"/>
    </location>
</feature>
<evidence type="ECO:0000256" key="9">
    <source>
        <dbReference type="ARBA" id="ARBA00023163"/>
    </source>
</evidence>
<dbReference type="InterPro" id="IPR013087">
    <property type="entry name" value="Znf_C2H2_type"/>
</dbReference>
<keyword evidence="3" id="KW-0479">Metal-binding</keyword>